<feature type="domain" description="Phosphoribosyl-AMP cyclohydrolase" evidence="16">
    <location>
        <begin position="31"/>
        <end position="103"/>
    </location>
</feature>
<evidence type="ECO:0000256" key="2">
    <source>
        <dbReference type="ARBA" id="ARBA00001460"/>
    </source>
</evidence>
<dbReference type="EC" id="3.5.4.19" evidence="15"/>
<name>I3ZWD4_THECF</name>
<dbReference type="GO" id="GO:0000105">
    <property type="term" value="P:L-histidine biosynthetic process"/>
    <property type="evidence" value="ECO:0007669"/>
    <property type="project" value="UniProtKB-UniRule"/>
</dbReference>
<dbReference type="HAMAP" id="MF_01021">
    <property type="entry name" value="HisI"/>
    <property type="match status" value="1"/>
</dbReference>
<keyword evidence="10 15" id="KW-0547">Nucleotide-binding</keyword>
<comment type="similarity">
    <text evidence="6 15">In the C-terminal section; belongs to the PRA-PH family.</text>
</comment>
<keyword evidence="18" id="KW-1185">Reference proteome</keyword>
<evidence type="ECO:0000313" key="18">
    <source>
        <dbReference type="Proteomes" id="UP000006064"/>
    </source>
</evidence>
<evidence type="ECO:0000256" key="13">
    <source>
        <dbReference type="ARBA" id="ARBA00023102"/>
    </source>
</evidence>
<protein>
    <recommendedName>
        <fullName evidence="15">Histidine biosynthesis bifunctional protein HisIE</fullName>
    </recommendedName>
    <domain>
        <recommendedName>
            <fullName evidence="15">Phosphoribosyl-AMP cyclohydrolase</fullName>
            <shortName evidence="15">PRA-CH</shortName>
            <ecNumber evidence="15">3.5.4.19</ecNumber>
        </recommendedName>
    </domain>
    <domain>
        <recommendedName>
            <fullName evidence="15">Phosphoribosyl-ATP pyrophosphatase</fullName>
            <shortName evidence="15">PRA-PH</shortName>
            <ecNumber evidence="15">3.6.1.31</ecNumber>
        </recommendedName>
    </domain>
</protein>
<dbReference type="EC" id="3.6.1.31" evidence="15"/>
<dbReference type="GO" id="GO:0004636">
    <property type="term" value="F:phosphoribosyl-ATP diphosphatase activity"/>
    <property type="evidence" value="ECO:0007669"/>
    <property type="project" value="UniProtKB-UniRule"/>
</dbReference>
<dbReference type="Gene3D" id="3.10.20.810">
    <property type="entry name" value="Phosphoribosyl-AMP cyclohydrolase"/>
    <property type="match status" value="1"/>
</dbReference>
<accession>I3ZWD4</accession>
<evidence type="ECO:0000256" key="7">
    <source>
        <dbReference type="ARBA" id="ARBA00008299"/>
    </source>
</evidence>
<dbReference type="Pfam" id="PF01502">
    <property type="entry name" value="PRA-CH"/>
    <property type="match status" value="1"/>
</dbReference>
<feature type="region of interest" description="Phosphoribosyl-AMP cyclohydrolase" evidence="15">
    <location>
        <begin position="1"/>
        <end position="121"/>
    </location>
</feature>
<evidence type="ECO:0000256" key="4">
    <source>
        <dbReference type="ARBA" id="ARBA00005169"/>
    </source>
</evidence>
<dbReference type="AlphaFoldDB" id="I3ZWD4"/>
<dbReference type="HAMAP" id="MF_01019">
    <property type="entry name" value="HisIE"/>
    <property type="match status" value="1"/>
</dbReference>
<evidence type="ECO:0000256" key="1">
    <source>
        <dbReference type="ARBA" id="ARBA00000024"/>
    </source>
</evidence>
<comment type="catalytic activity">
    <reaction evidence="1 15">
        <text>1-(5-phospho-beta-D-ribosyl)-5'-AMP + H2O = 1-(5-phospho-beta-D-ribosyl)-5-[(5-phospho-beta-D-ribosylamino)methylideneamino]imidazole-4-carboxamide</text>
        <dbReference type="Rhea" id="RHEA:20049"/>
        <dbReference type="ChEBI" id="CHEBI:15377"/>
        <dbReference type="ChEBI" id="CHEBI:58435"/>
        <dbReference type="ChEBI" id="CHEBI:59457"/>
        <dbReference type="EC" id="3.5.4.19"/>
    </reaction>
</comment>
<comment type="pathway">
    <text evidence="5 15">Amino-acid biosynthesis; L-histidine biosynthesis; L-histidine from 5-phospho-alpha-D-ribose 1-diphosphate: step 2/9.</text>
</comment>
<evidence type="ECO:0000256" key="14">
    <source>
        <dbReference type="ARBA" id="ARBA00023268"/>
    </source>
</evidence>
<evidence type="ECO:0000256" key="3">
    <source>
        <dbReference type="ARBA" id="ARBA00004496"/>
    </source>
</evidence>
<comment type="subcellular location">
    <subcellularLocation>
        <location evidence="3 15">Cytoplasm</location>
    </subcellularLocation>
</comment>
<dbReference type="InterPro" id="IPR026660">
    <property type="entry name" value="PRA-CH"/>
</dbReference>
<dbReference type="OrthoDB" id="5853at2157"/>
<evidence type="ECO:0000256" key="5">
    <source>
        <dbReference type="ARBA" id="ARBA00005204"/>
    </source>
</evidence>
<dbReference type="STRING" id="163003.CL1_1822"/>
<dbReference type="GeneID" id="13037130"/>
<dbReference type="UniPathway" id="UPA00031">
    <property type="reaction ID" value="UER00007"/>
</dbReference>
<keyword evidence="8 15" id="KW-0963">Cytoplasm</keyword>
<evidence type="ECO:0000256" key="9">
    <source>
        <dbReference type="ARBA" id="ARBA00022605"/>
    </source>
</evidence>
<keyword evidence="9 15" id="KW-0028">Amino-acid biosynthesis</keyword>
<dbReference type="InterPro" id="IPR002496">
    <property type="entry name" value="PRib_AMP_CycHydrolase_dom"/>
</dbReference>
<organism evidence="17 18">
    <name type="scientific">Thermococcus cleftensis (strain DSM 27260 / KACC 17922 / CL1)</name>
    <dbReference type="NCBI Taxonomy" id="163003"/>
    <lineage>
        <taxon>Archaea</taxon>
        <taxon>Methanobacteriati</taxon>
        <taxon>Methanobacteriota</taxon>
        <taxon>Thermococci</taxon>
        <taxon>Thermococcales</taxon>
        <taxon>Thermococcaceae</taxon>
        <taxon>Thermococcus</taxon>
    </lineage>
</organism>
<sequence length="207" mass="24010">MEELIEKVDWEKNNGIVPVVVQDTKGEVLTLAYMDREALRKTLETGYAHYYSRSQGRIRMKGEVSGNVQRVKEVRVDCDSDALLLIVEQRGAACHTGNYSCFYRKLGEPERVLPVDYSLTILRELEELIRARKEKPVEGSYTSRLFEEGRERIYKKFGEEAIEVLVAETRDRLIYETADMLYHLLVLLVYNDVALGEVMAELRRRRG</sequence>
<keyword evidence="11 15" id="KW-0378">Hydrolase</keyword>
<dbReference type="EMBL" id="CP003651">
    <property type="protein sequence ID" value="AFL96018.1"/>
    <property type="molecule type" value="Genomic_DNA"/>
</dbReference>
<evidence type="ECO:0000313" key="17">
    <source>
        <dbReference type="EMBL" id="AFL96018.1"/>
    </source>
</evidence>
<dbReference type="InterPro" id="IPR023019">
    <property type="entry name" value="His_synth_HisIE"/>
</dbReference>
<keyword evidence="14 15" id="KW-0511">Multifunctional enzyme</keyword>
<keyword evidence="13 15" id="KW-0368">Histidine biosynthesis</keyword>
<comment type="pathway">
    <text evidence="4 15">Amino-acid biosynthesis; L-histidine biosynthesis; L-histidine from 5-phospho-alpha-D-ribose 1-diphosphate: step 3/9.</text>
</comment>
<dbReference type="PANTHER" id="PTHR42945:SF1">
    <property type="entry name" value="HISTIDINE BIOSYNTHESIS BIFUNCTIONAL PROTEIN HIS7"/>
    <property type="match status" value="1"/>
</dbReference>
<proteinExistence type="inferred from homology"/>
<keyword evidence="12 15" id="KW-0067">ATP-binding</keyword>
<dbReference type="CDD" id="cd11534">
    <property type="entry name" value="NTP-PPase_HisIE_like"/>
    <property type="match status" value="1"/>
</dbReference>
<evidence type="ECO:0000256" key="15">
    <source>
        <dbReference type="HAMAP-Rule" id="MF_01019"/>
    </source>
</evidence>
<dbReference type="Gene3D" id="1.10.287.1080">
    <property type="entry name" value="MazG-like"/>
    <property type="match status" value="1"/>
</dbReference>
<comment type="catalytic activity">
    <reaction evidence="2 15">
        <text>1-(5-phospho-beta-D-ribosyl)-ATP + H2O = 1-(5-phospho-beta-D-ribosyl)-5'-AMP + diphosphate + H(+)</text>
        <dbReference type="Rhea" id="RHEA:22828"/>
        <dbReference type="ChEBI" id="CHEBI:15377"/>
        <dbReference type="ChEBI" id="CHEBI:15378"/>
        <dbReference type="ChEBI" id="CHEBI:33019"/>
        <dbReference type="ChEBI" id="CHEBI:59457"/>
        <dbReference type="ChEBI" id="CHEBI:73183"/>
        <dbReference type="EC" id="3.6.1.31"/>
    </reaction>
</comment>
<dbReference type="HAMAP" id="MF_01020">
    <property type="entry name" value="HisE"/>
    <property type="match status" value="1"/>
</dbReference>
<dbReference type="Proteomes" id="UP000006064">
    <property type="component" value="Chromosome"/>
</dbReference>
<evidence type="ECO:0000256" key="6">
    <source>
        <dbReference type="ARBA" id="ARBA00007731"/>
    </source>
</evidence>
<evidence type="ECO:0000256" key="11">
    <source>
        <dbReference type="ARBA" id="ARBA00022801"/>
    </source>
</evidence>
<reference evidence="17 18" key="1">
    <citation type="journal article" date="2012" name="J. Bacteriol.">
        <title>Complete Genome Sequence of the Hyperthermophilic Archaeon Thermococcus sp. Strain CL1, Isolated from a Paralvinella sp. Polychaete Worm Collected from a Hydrothermal Vent.</title>
        <authorList>
            <person name="Jung J.H."/>
            <person name="Holden J.F."/>
            <person name="Seo D.H."/>
            <person name="Park K.H."/>
            <person name="Shin H."/>
            <person name="Ryu S."/>
            <person name="Lee J.H."/>
            <person name="Park C.S."/>
        </authorList>
    </citation>
    <scope>NUCLEOTIDE SEQUENCE [LARGE SCALE GENOMIC DNA]</scope>
    <source>
        <strain evidence="18">DSM 27260 / KACC 17922 / CL1</strain>
    </source>
</reference>
<dbReference type="FunFam" id="3.10.20.810:FF:000001">
    <property type="entry name" value="Histidine biosynthesis bifunctional protein HisIE"/>
    <property type="match status" value="1"/>
</dbReference>
<dbReference type="NCBIfam" id="NF002747">
    <property type="entry name" value="PRK02759.1"/>
    <property type="match status" value="1"/>
</dbReference>
<dbReference type="NCBIfam" id="TIGR03188">
    <property type="entry name" value="histidine_hisI"/>
    <property type="match status" value="1"/>
</dbReference>
<dbReference type="SUPFAM" id="SSF101386">
    <property type="entry name" value="all-alpha NTP pyrophosphatases"/>
    <property type="match status" value="1"/>
</dbReference>
<dbReference type="GO" id="GO:0005524">
    <property type="term" value="F:ATP binding"/>
    <property type="evidence" value="ECO:0007669"/>
    <property type="project" value="UniProtKB-KW"/>
</dbReference>
<dbReference type="RefSeq" id="WP_014789649.1">
    <property type="nucleotide sequence ID" value="NC_018015.1"/>
</dbReference>
<comment type="similarity">
    <text evidence="7 15">In the N-terminal section; belongs to the PRA-CH family.</text>
</comment>
<dbReference type="Pfam" id="PF01503">
    <property type="entry name" value="PRA-PH"/>
    <property type="match status" value="1"/>
</dbReference>
<feature type="region of interest" description="Phosphoribosyl-ATP pyrophosphohydrolase" evidence="15">
    <location>
        <begin position="122"/>
        <end position="207"/>
    </location>
</feature>
<dbReference type="HOGENOM" id="CLU_048577_3_1_2"/>
<gene>
    <name evidence="15" type="primary">hisI</name>
    <name evidence="15" type="synonym">hisIE</name>
    <name evidence="17" type="ORF">CL1_1822</name>
</gene>
<dbReference type="NCBIfam" id="NF000768">
    <property type="entry name" value="PRK00051.1"/>
    <property type="match status" value="1"/>
</dbReference>
<dbReference type="InterPro" id="IPR021130">
    <property type="entry name" value="PRib-ATP_PPHydrolase-like"/>
</dbReference>
<dbReference type="PANTHER" id="PTHR42945">
    <property type="entry name" value="HISTIDINE BIOSYNTHESIS BIFUNCTIONAL PROTEIN"/>
    <property type="match status" value="1"/>
</dbReference>
<dbReference type="InterPro" id="IPR008179">
    <property type="entry name" value="HisE"/>
</dbReference>
<dbReference type="KEGG" id="thm:CL1_1822"/>
<dbReference type="InterPro" id="IPR038019">
    <property type="entry name" value="PRib_AMP_CycHydrolase_sf"/>
</dbReference>
<evidence type="ECO:0000256" key="10">
    <source>
        <dbReference type="ARBA" id="ARBA00022741"/>
    </source>
</evidence>
<dbReference type="GO" id="GO:0004635">
    <property type="term" value="F:phosphoribosyl-AMP cyclohydrolase activity"/>
    <property type="evidence" value="ECO:0007669"/>
    <property type="project" value="UniProtKB-UniRule"/>
</dbReference>
<dbReference type="SUPFAM" id="SSF141734">
    <property type="entry name" value="HisI-like"/>
    <property type="match status" value="1"/>
</dbReference>
<evidence type="ECO:0000259" key="16">
    <source>
        <dbReference type="Pfam" id="PF01502"/>
    </source>
</evidence>
<evidence type="ECO:0000256" key="12">
    <source>
        <dbReference type="ARBA" id="ARBA00022840"/>
    </source>
</evidence>
<dbReference type="GO" id="GO:0005737">
    <property type="term" value="C:cytoplasm"/>
    <property type="evidence" value="ECO:0007669"/>
    <property type="project" value="UniProtKB-SubCell"/>
</dbReference>
<evidence type="ECO:0000256" key="8">
    <source>
        <dbReference type="ARBA" id="ARBA00022490"/>
    </source>
</evidence>